<reference evidence="2 3" key="1">
    <citation type="submission" date="2018-11" db="EMBL/GenBank/DDBJ databases">
        <title>Genome sequence of Saitozyma podzolica DSM 27192.</title>
        <authorList>
            <person name="Aliyu H."/>
            <person name="Gorte O."/>
            <person name="Ochsenreither K."/>
        </authorList>
    </citation>
    <scope>NUCLEOTIDE SEQUENCE [LARGE SCALE GENOMIC DNA]</scope>
    <source>
        <strain evidence="2 3">DSM 27192</strain>
    </source>
</reference>
<dbReference type="EMBL" id="RSCD01000010">
    <property type="protein sequence ID" value="RSH90514.1"/>
    <property type="molecule type" value="Genomic_DNA"/>
</dbReference>
<sequence>MASPSHSSRATPTLPSLSHTAGPSTISSMPPSPASAPGSAAAAVLGDLKGEEGLSHLEPRVKGEGEEEIVEHLAEELKAEGESDPQVSEPRGW</sequence>
<keyword evidence="3" id="KW-1185">Reference proteome</keyword>
<evidence type="ECO:0000313" key="2">
    <source>
        <dbReference type="EMBL" id="RSH90514.1"/>
    </source>
</evidence>
<feature type="compositionally biased region" description="Polar residues" evidence="1">
    <location>
        <begin position="1"/>
        <end position="22"/>
    </location>
</feature>
<feature type="region of interest" description="Disordered" evidence="1">
    <location>
        <begin position="1"/>
        <end position="41"/>
    </location>
</feature>
<evidence type="ECO:0000256" key="1">
    <source>
        <dbReference type="SAM" id="MobiDB-lite"/>
    </source>
</evidence>
<gene>
    <name evidence="2" type="ORF">EHS25_001119</name>
</gene>
<dbReference type="AlphaFoldDB" id="A0A427YHQ7"/>
<proteinExistence type="predicted"/>
<accession>A0A427YHQ7</accession>
<organism evidence="2 3">
    <name type="scientific">Saitozyma podzolica</name>
    <dbReference type="NCBI Taxonomy" id="1890683"/>
    <lineage>
        <taxon>Eukaryota</taxon>
        <taxon>Fungi</taxon>
        <taxon>Dikarya</taxon>
        <taxon>Basidiomycota</taxon>
        <taxon>Agaricomycotina</taxon>
        <taxon>Tremellomycetes</taxon>
        <taxon>Tremellales</taxon>
        <taxon>Trimorphomycetaceae</taxon>
        <taxon>Saitozyma</taxon>
    </lineage>
</organism>
<evidence type="ECO:0000313" key="3">
    <source>
        <dbReference type="Proteomes" id="UP000279259"/>
    </source>
</evidence>
<protein>
    <submittedName>
        <fullName evidence="2">Uncharacterized protein</fullName>
    </submittedName>
</protein>
<name>A0A427YHQ7_9TREE</name>
<feature type="compositionally biased region" description="Low complexity" evidence="1">
    <location>
        <begin position="23"/>
        <end position="41"/>
    </location>
</feature>
<comment type="caution">
    <text evidence="2">The sequence shown here is derived from an EMBL/GenBank/DDBJ whole genome shotgun (WGS) entry which is preliminary data.</text>
</comment>
<dbReference type="Proteomes" id="UP000279259">
    <property type="component" value="Unassembled WGS sequence"/>
</dbReference>